<dbReference type="PANTHER" id="PTHR10996:SF178">
    <property type="entry name" value="2-HYDROXYACID DEHYDROGENASE YGL185C-RELATED"/>
    <property type="match status" value="1"/>
</dbReference>
<dbReference type="InterPro" id="IPR038251">
    <property type="entry name" value="PdxB_dimer_sf"/>
</dbReference>
<dbReference type="EC" id="1.1.1.290" evidence="5"/>
<dbReference type="InterPro" id="IPR029753">
    <property type="entry name" value="D-isomer_DH_CS"/>
</dbReference>
<evidence type="ECO:0000256" key="5">
    <source>
        <dbReference type="HAMAP-Rule" id="MF_01825"/>
    </source>
</evidence>
<dbReference type="Proteomes" id="UP000184509">
    <property type="component" value="Unassembled WGS sequence"/>
</dbReference>
<dbReference type="PANTHER" id="PTHR10996">
    <property type="entry name" value="2-HYDROXYACID DEHYDROGENASE-RELATED"/>
    <property type="match status" value="1"/>
</dbReference>
<name>A0A1M4ZUZ8_9BACE</name>
<feature type="binding site" evidence="5">
    <location>
        <position position="151"/>
    </location>
    <ligand>
        <name>NAD(+)</name>
        <dbReference type="ChEBI" id="CHEBI:57540"/>
    </ligand>
</feature>
<dbReference type="InterPro" id="IPR020921">
    <property type="entry name" value="Erythronate-4-P_DHase"/>
</dbReference>
<feature type="active site" evidence="5">
    <location>
        <position position="242"/>
    </location>
</feature>
<dbReference type="SUPFAM" id="SSF51735">
    <property type="entry name" value="NAD(P)-binding Rossmann-fold domains"/>
    <property type="match status" value="1"/>
</dbReference>
<dbReference type="GO" id="GO:0030267">
    <property type="term" value="F:glyoxylate reductase (NADPH) activity"/>
    <property type="evidence" value="ECO:0007669"/>
    <property type="project" value="TreeGrafter"/>
</dbReference>
<protein>
    <recommendedName>
        <fullName evidence="5">Erythronate-4-phosphate dehydrogenase</fullName>
        <ecNumber evidence="5">1.1.1.290</ecNumber>
    </recommendedName>
</protein>
<dbReference type="UniPathway" id="UPA00244">
    <property type="reaction ID" value="UER00310"/>
</dbReference>
<dbReference type="EMBL" id="FQTV01000006">
    <property type="protein sequence ID" value="SHF21801.1"/>
    <property type="molecule type" value="Genomic_DNA"/>
</dbReference>
<dbReference type="AlphaFoldDB" id="A0A1M4ZUZ8"/>
<dbReference type="InterPro" id="IPR036291">
    <property type="entry name" value="NAD(P)-bd_dom_sf"/>
</dbReference>
<dbReference type="Pfam" id="PF02826">
    <property type="entry name" value="2-Hacid_dh_C"/>
    <property type="match status" value="1"/>
</dbReference>
<comment type="similarity">
    <text evidence="5">Belongs to the D-isomer specific 2-hydroxyacid dehydrogenase family. PdxB subfamily.</text>
</comment>
<dbReference type="InterPro" id="IPR006140">
    <property type="entry name" value="D-isomer_DH_NAD-bd"/>
</dbReference>
<feature type="binding site" evidence="5">
    <location>
        <position position="262"/>
    </location>
    <ligand>
        <name>NAD(+)</name>
        <dbReference type="ChEBI" id="CHEBI:57540"/>
    </ligand>
</feature>
<dbReference type="Gene3D" id="3.30.1370.170">
    <property type="match status" value="1"/>
</dbReference>
<comment type="catalytic activity">
    <reaction evidence="5">
        <text>4-phospho-D-erythronate + NAD(+) = (R)-3-hydroxy-2-oxo-4-phosphooxybutanoate + NADH + H(+)</text>
        <dbReference type="Rhea" id="RHEA:18829"/>
        <dbReference type="ChEBI" id="CHEBI:15378"/>
        <dbReference type="ChEBI" id="CHEBI:57540"/>
        <dbReference type="ChEBI" id="CHEBI:57945"/>
        <dbReference type="ChEBI" id="CHEBI:58538"/>
        <dbReference type="ChEBI" id="CHEBI:58766"/>
        <dbReference type="EC" id="1.1.1.290"/>
    </reaction>
</comment>
<feature type="binding site" evidence="5">
    <location>
        <position position="263"/>
    </location>
    <ligand>
        <name>substrate</name>
    </ligand>
</feature>
<comment type="caution">
    <text evidence="5">Lacks conserved residue(s) required for the propagation of feature annotation.</text>
</comment>
<dbReference type="OrthoDB" id="1522997at2"/>
<dbReference type="Pfam" id="PF00389">
    <property type="entry name" value="2-Hacid_dh"/>
    <property type="match status" value="1"/>
</dbReference>
<evidence type="ECO:0000313" key="10">
    <source>
        <dbReference type="Proteomes" id="UP000184509"/>
    </source>
</evidence>
<comment type="subcellular location">
    <subcellularLocation>
        <location evidence="5">Cytoplasm</location>
    </subcellularLocation>
</comment>
<dbReference type="Gene3D" id="3.40.50.720">
    <property type="entry name" value="NAD(P)-binding Rossmann-like Domain"/>
    <property type="match status" value="2"/>
</dbReference>
<feature type="domain" description="D-isomer specific 2-hydroxyacid dehydrogenase catalytic" evidence="6">
    <location>
        <begin position="36"/>
        <end position="284"/>
    </location>
</feature>
<evidence type="ECO:0000256" key="3">
    <source>
        <dbReference type="ARBA" id="ARBA00023027"/>
    </source>
</evidence>
<feature type="binding site" evidence="5">
    <location>
        <position position="180"/>
    </location>
    <ligand>
        <name>NAD(+)</name>
        <dbReference type="ChEBI" id="CHEBI:57540"/>
    </ligand>
</feature>
<feature type="active site" evidence="5">
    <location>
        <position position="213"/>
    </location>
</feature>
<dbReference type="STRING" id="1297750.SAMN05444405_10662"/>
<evidence type="ECO:0000256" key="4">
    <source>
        <dbReference type="ARBA" id="ARBA00023096"/>
    </source>
</evidence>
<evidence type="ECO:0000259" key="7">
    <source>
        <dbReference type="Pfam" id="PF02826"/>
    </source>
</evidence>
<comment type="function">
    <text evidence="5">Catalyzes the oxidation of erythronate-4-phosphate to 3-hydroxy-2-oxo-4-phosphonooxybutanoate.</text>
</comment>
<proteinExistence type="inferred from homology"/>
<keyword evidence="3 5" id="KW-0520">NAD</keyword>
<comment type="pathway">
    <text evidence="5">Cofactor biosynthesis; pyridoxine 5'-phosphate biosynthesis; pyridoxine 5'-phosphate from D-erythrose 4-phosphate: step 2/5.</text>
</comment>
<keyword evidence="2 5" id="KW-0560">Oxidoreductase</keyword>
<dbReference type="GO" id="GO:0016618">
    <property type="term" value="F:hydroxypyruvate reductase [NAD(P)H] activity"/>
    <property type="evidence" value="ECO:0007669"/>
    <property type="project" value="TreeGrafter"/>
</dbReference>
<accession>A0A1M4ZUZ8</accession>
<dbReference type="InterPro" id="IPR006139">
    <property type="entry name" value="D-isomer_2_OHA_DH_cat_dom"/>
</dbReference>
<keyword evidence="1 5" id="KW-0963">Cytoplasm</keyword>
<dbReference type="NCBIfam" id="NF001309">
    <property type="entry name" value="PRK00257.1"/>
    <property type="match status" value="1"/>
</dbReference>
<evidence type="ECO:0000256" key="1">
    <source>
        <dbReference type="ARBA" id="ARBA00022490"/>
    </source>
</evidence>
<evidence type="ECO:0000256" key="2">
    <source>
        <dbReference type="ARBA" id="ARBA00023002"/>
    </source>
</evidence>
<dbReference type="InterPro" id="IPR050223">
    <property type="entry name" value="D-isomer_2-hydroxyacid_DH"/>
</dbReference>
<organism evidence="9 10">
    <name type="scientific">Bacteroides luti</name>
    <dbReference type="NCBI Taxonomy" id="1297750"/>
    <lineage>
        <taxon>Bacteria</taxon>
        <taxon>Pseudomonadati</taxon>
        <taxon>Bacteroidota</taxon>
        <taxon>Bacteroidia</taxon>
        <taxon>Bacteroidales</taxon>
        <taxon>Bacteroidaceae</taxon>
        <taxon>Bacteroides</taxon>
    </lineage>
</organism>
<feature type="active site" description="Proton donor" evidence="5">
    <location>
        <position position="259"/>
    </location>
</feature>
<dbReference type="RefSeq" id="WP_073400648.1">
    <property type="nucleotide sequence ID" value="NZ_FQTV01000006.1"/>
</dbReference>
<dbReference type="GO" id="GO:0005829">
    <property type="term" value="C:cytosol"/>
    <property type="evidence" value="ECO:0007669"/>
    <property type="project" value="TreeGrafter"/>
</dbReference>
<dbReference type="SUPFAM" id="SSF52283">
    <property type="entry name" value="Formate/glycerate dehydrogenase catalytic domain-like"/>
    <property type="match status" value="1"/>
</dbReference>
<feature type="binding site" evidence="5">
    <location>
        <position position="71"/>
    </location>
    <ligand>
        <name>substrate</name>
    </ligand>
</feature>
<reference evidence="10" key="1">
    <citation type="submission" date="2016-11" db="EMBL/GenBank/DDBJ databases">
        <authorList>
            <person name="Varghese N."/>
            <person name="Submissions S."/>
        </authorList>
    </citation>
    <scope>NUCLEOTIDE SEQUENCE [LARGE SCALE GENOMIC DNA]</scope>
    <source>
        <strain evidence="10">DSM 26991</strain>
    </source>
</reference>
<keyword evidence="10" id="KW-1185">Reference proteome</keyword>
<evidence type="ECO:0000313" key="9">
    <source>
        <dbReference type="EMBL" id="SHF21801.1"/>
    </source>
</evidence>
<dbReference type="HAMAP" id="MF_01825">
    <property type="entry name" value="PdxB"/>
    <property type="match status" value="1"/>
</dbReference>
<feature type="binding site" evidence="5">
    <location>
        <position position="237"/>
    </location>
    <ligand>
        <name>NAD(+)</name>
        <dbReference type="ChEBI" id="CHEBI:57540"/>
    </ligand>
</feature>
<feature type="domain" description="D-isomer specific 2-hydroxyacid dehydrogenase NAD-binding" evidence="7">
    <location>
        <begin position="113"/>
        <end position="261"/>
    </location>
</feature>
<evidence type="ECO:0000259" key="6">
    <source>
        <dbReference type="Pfam" id="PF00389"/>
    </source>
</evidence>
<dbReference type="GO" id="GO:0046983">
    <property type="term" value="F:protein dimerization activity"/>
    <property type="evidence" value="ECO:0007669"/>
    <property type="project" value="InterPro"/>
</dbReference>
<keyword evidence="4 5" id="KW-0664">Pyridoxine biosynthesis</keyword>
<dbReference type="GO" id="GO:0008615">
    <property type="term" value="P:pyridoxine biosynthetic process"/>
    <property type="evidence" value="ECO:0007669"/>
    <property type="project" value="UniProtKB-UniRule"/>
</dbReference>
<dbReference type="GO" id="GO:0051287">
    <property type="term" value="F:NAD binding"/>
    <property type="evidence" value="ECO:0007669"/>
    <property type="project" value="InterPro"/>
</dbReference>
<evidence type="ECO:0000259" key="8">
    <source>
        <dbReference type="Pfam" id="PF11890"/>
    </source>
</evidence>
<dbReference type="Pfam" id="PF11890">
    <property type="entry name" value="DUF3410"/>
    <property type="match status" value="1"/>
</dbReference>
<dbReference type="PROSITE" id="PS00671">
    <property type="entry name" value="D_2_HYDROXYACID_DH_3"/>
    <property type="match status" value="1"/>
</dbReference>
<dbReference type="InterPro" id="IPR024531">
    <property type="entry name" value="Erythronate-4-P_DHase_dimer"/>
</dbReference>
<gene>
    <name evidence="5" type="primary">pdxB</name>
    <name evidence="9" type="ORF">SAMN05444405_10662</name>
</gene>
<sequence length="351" mass="39105">MKVIIDNKIPYIEGIIEKLGGDTPNEVIYIPGTKFTPEIVRDADALIIRTRTLCNRELLEGSKVKFIATATIGFDHIDTDYCKEARITWTNAPGCNSASVAQYIHSTLLLLEKEKGFTLKGKCIGVVGIGNVGSKVCDVAQSLGMRVLMNDLPRADKEGAGMFTDMETITRECDVITFHTPLNKEGKYKTYHWADAGFFNSLKKSPVIINTSRGEVTETSALLSALEKKQISEAVIDVWENEPEISLELLNKVFLGTPHIAGYSADGKANATRMSLESFCRFFNINPDFDIQPIQPESSVIKASTEADAYLQMYDPRRDSNALKANPEMFEQLRGDYPLRREKEAYTIQIA</sequence>
<feature type="binding site" evidence="5">
    <location>
        <position position="50"/>
    </location>
    <ligand>
        <name>substrate</name>
    </ligand>
</feature>
<comment type="subunit">
    <text evidence="5">Homodimer.</text>
</comment>
<dbReference type="CDD" id="cd12158">
    <property type="entry name" value="ErythrP_dh"/>
    <property type="match status" value="1"/>
</dbReference>
<dbReference type="GO" id="GO:0033711">
    <property type="term" value="F:4-phosphoerythronate dehydrogenase activity"/>
    <property type="evidence" value="ECO:0007669"/>
    <property type="project" value="UniProtKB-EC"/>
</dbReference>
<feature type="domain" description="Erythronate-4-phosphate dehydrogenase dimerisation" evidence="8">
    <location>
        <begin position="289"/>
        <end position="349"/>
    </location>
</feature>